<evidence type="ECO:0000313" key="1">
    <source>
        <dbReference type="EMBL" id="KAF3570566.1"/>
    </source>
</evidence>
<protein>
    <recommendedName>
        <fullName evidence="3">Reverse transcriptase zinc-binding domain-containing protein</fullName>
    </recommendedName>
</protein>
<dbReference type="EMBL" id="QGKX02000095">
    <property type="protein sequence ID" value="KAF3570566.1"/>
    <property type="molecule type" value="Genomic_DNA"/>
</dbReference>
<evidence type="ECO:0000313" key="2">
    <source>
        <dbReference type="Proteomes" id="UP000712600"/>
    </source>
</evidence>
<accession>A0A8S9RCS9</accession>
<organism evidence="1 2">
    <name type="scientific">Brassica cretica</name>
    <name type="common">Mustard</name>
    <dbReference type="NCBI Taxonomy" id="69181"/>
    <lineage>
        <taxon>Eukaryota</taxon>
        <taxon>Viridiplantae</taxon>
        <taxon>Streptophyta</taxon>
        <taxon>Embryophyta</taxon>
        <taxon>Tracheophyta</taxon>
        <taxon>Spermatophyta</taxon>
        <taxon>Magnoliopsida</taxon>
        <taxon>eudicotyledons</taxon>
        <taxon>Gunneridae</taxon>
        <taxon>Pentapetalae</taxon>
        <taxon>rosids</taxon>
        <taxon>malvids</taxon>
        <taxon>Brassicales</taxon>
        <taxon>Brassicaceae</taxon>
        <taxon>Brassiceae</taxon>
        <taxon>Brassica</taxon>
    </lineage>
</organism>
<gene>
    <name evidence="1" type="ORF">F2Q69_00061143</name>
</gene>
<proteinExistence type="predicted"/>
<sequence length="111" mass="12968">MFTRSGLAIPTKIAMVVPWIISLRLDRKLKTIYNLVIQAAVYFIWKERNSRLHNQTSKPAHSVVKDIYLLLRGKLYSLDIEQRALPSATQRNLHHSTMTTYLSLWFERVQG</sequence>
<name>A0A8S9RCS9_BRACR</name>
<evidence type="ECO:0008006" key="3">
    <source>
        <dbReference type="Google" id="ProtNLM"/>
    </source>
</evidence>
<comment type="caution">
    <text evidence="1">The sequence shown here is derived from an EMBL/GenBank/DDBJ whole genome shotgun (WGS) entry which is preliminary data.</text>
</comment>
<reference evidence="1" key="1">
    <citation type="submission" date="2019-12" db="EMBL/GenBank/DDBJ databases">
        <title>Genome sequencing and annotation of Brassica cretica.</title>
        <authorList>
            <person name="Studholme D.J."/>
            <person name="Sarris P."/>
        </authorList>
    </citation>
    <scope>NUCLEOTIDE SEQUENCE</scope>
    <source>
        <strain evidence="1">PFS-109/04</strain>
        <tissue evidence="1">Leaf</tissue>
    </source>
</reference>
<dbReference type="AlphaFoldDB" id="A0A8S9RCS9"/>
<dbReference type="Proteomes" id="UP000712600">
    <property type="component" value="Unassembled WGS sequence"/>
</dbReference>